<dbReference type="PANTHER" id="PTHR28654">
    <property type="entry name" value="AXIN INTERACTOR, DORSALIZATION-ASSOCIATED PROTEIN"/>
    <property type="match status" value="1"/>
</dbReference>
<dbReference type="AlphaFoldDB" id="A0A0P1AAS7"/>
<dbReference type="Gene3D" id="2.60.40.150">
    <property type="entry name" value="C2 domain"/>
    <property type="match status" value="1"/>
</dbReference>
<dbReference type="Pfam" id="PF14186">
    <property type="entry name" value="Aida_C2"/>
    <property type="match status" value="1"/>
</dbReference>
<dbReference type="Pfam" id="PF08910">
    <property type="entry name" value="Aida_N"/>
    <property type="match status" value="1"/>
</dbReference>
<name>A0A0P1AAS7_PLAHL</name>
<dbReference type="InterPro" id="IPR023421">
    <property type="entry name" value="AIDA_N"/>
</dbReference>
<dbReference type="PANTHER" id="PTHR28654:SF1">
    <property type="entry name" value="AXIN INTERACTOR, DORSALIZATION-ASSOCIATED PROTEIN"/>
    <property type="match status" value="1"/>
</dbReference>
<protein>
    <submittedName>
        <fullName evidence="4">Axin dorsalization-associated protein</fullName>
    </submittedName>
</protein>
<dbReference type="OMA" id="KLHAAWC"/>
<evidence type="ECO:0000313" key="4">
    <source>
        <dbReference type="EMBL" id="CEG37537.1"/>
    </source>
</evidence>
<evidence type="ECO:0000259" key="3">
    <source>
        <dbReference type="PROSITE" id="PS51911"/>
    </source>
</evidence>
<dbReference type="Proteomes" id="UP000054928">
    <property type="component" value="Unassembled WGS sequence"/>
</dbReference>
<dbReference type="GO" id="GO:0035091">
    <property type="term" value="F:phosphatidylinositol binding"/>
    <property type="evidence" value="ECO:0007669"/>
    <property type="project" value="TreeGrafter"/>
</dbReference>
<dbReference type="Gene3D" id="1.20.120.360">
    <property type="entry name" value="Axin interactor, dorsalization-associated protein, N-terminal domain"/>
    <property type="match status" value="1"/>
</dbReference>
<dbReference type="PROSITE" id="PS51911">
    <property type="entry name" value="C2_AIDA"/>
    <property type="match status" value="1"/>
</dbReference>
<dbReference type="InterPro" id="IPR025939">
    <property type="entry name" value="Aida_C"/>
</dbReference>
<dbReference type="RefSeq" id="XP_024573906.1">
    <property type="nucleotide sequence ID" value="XM_024722873.1"/>
</dbReference>
<dbReference type="GeneID" id="36400373"/>
<evidence type="ECO:0000256" key="2">
    <source>
        <dbReference type="ARBA" id="ARBA00022473"/>
    </source>
</evidence>
<dbReference type="GO" id="GO:0016020">
    <property type="term" value="C:membrane"/>
    <property type="evidence" value="ECO:0007669"/>
    <property type="project" value="TreeGrafter"/>
</dbReference>
<dbReference type="InterPro" id="IPR036818">
    <property type="entry name" value="AIDA_N_sf"/>
</dbReference>
<dbReference type="InterPro" id="IPR035892">
    <property type="entry name" value="C2_domain_sf"/>
</dbReference>
<reference evidence="5" key="1">
    <citation type="submission" date="2014-09" db="EMBL/GenBank/DDBJ databases">
        <authorList>
            <person name="Sharma Rahul"/>
            <person name="Thines Marco"/>
        </authorList>
    </citation>
    <scope>NUCLEOTIDE SEQUENCE [LARGE SCALE GENOMIC DNA]</scope>
</reference>
<proteinExistence type="inferred from homology"/>
<evidence type="ECO:0000256" key="1">
    <source>
        <dbReference type="ARBA" id="ARBA00007205"/>
    </source>
</evidence>
<accession>A0A0P1AAS7</accession>
<sequence>MEHIVKLHAAWCRSLQQAIELDMGGEELVGVEAYERLASRMTKALPACHRFTDAQKQIIENVIAALEMRAMGMSSAIGQRRPTKEDMADVLHALHGAMSNEPEILPIHISQSNQSTQQATPDEKVGNEINMKSFVAETANASALRSLKATYLDIQIVKIGLKDANVYMNPTIVVSIVDYSGKLMEETHETGVGACTELQYVMFSTHISLATNVRKMEDYGAAVVFEFFHYKAKKRKKSCRCWALLEMANLRNGHTMLELYQKPMDPKRKRIYLFTEKKLYLHLDLKLQTR</sequence>
<feature type="domain" description="C2 Aida-type" evidence="3">
    <location>
        <begin position="140"/>
        <end position="288"/>
    </location>
</feature>
<evidence type="ECO:0000313" key="5">
    <source>
        <dbReference type="Proteomes" id="UP000054928"/>
    </source>
</evidence>
<keyword evidence="2" id="KW-0217">Developmental protein</keyword>
<organism evidence="4 5">
    <name type="scientific">Plasmopara halstedii</name>
    <name type="common">Downy mildew of sunflower</name>
    <dbReference type="NCBI Taxonomy" id="4781"/>
    <lineage>
        <taxon>Eukaryota</taxon>
        <taxon>Sar</taxon>
        <taxon>Stramenopiles</taxon>
        <taxon>Oomycota</taxon>
        <taxon>Peronosporomycetes</taxon>
        <taxon>Peronosporales</taxon>
        <taxon>Peronosporaceae</taxon>
        <taxon>Plasmopara</taxon>
    </lineage>
</organism>
<dbReference type="OrthoDB" id="428576at2759"/>
<keyword evidence="5" id="KW-1185">Reference proteome</keyword>
<dbReference type="EMBL" id="CCYD01000288">
    <property type="protein sequence ID" value="CEG37537.1"/>
    <property type="molecule type" value="Genomic_DNA"/>
</dbReference>
<comment type="similarity">
    <text evidence="1">Belongs to the AIDA family.</text>
</comment>